<comment type="catalytic activity">
    <reaction evidence="13">
        <text>L-asparagine + H2O = L-aspartate + NH4(+)</text>
        <dbReference type="Rhea" id="RHEA:21016"/>
        <dbReference type="ChEBI" id="CHEBI:15377"/>
        <dbReference type="ChEBI" id="CHEBI:28938"/>
        <dbReference type="ChEBI" id="CHEBI:29991"/>
        <dbReference type="ChEBI" id="CHEBI:58048"/>
        <dbReference type="EC" id="3.5.1.1"/>
    </reaction>
</comment>
<evidence type="ECO:0000313" key="18">
    <source>
        <dbReference type="EMBL" id="PWA25771.1"/>
    </source>
</evidence>
<evidence type="ECO:0000256" key="12">
    <source>
        <dbReference type="ARBA" id="ARBA00030667"/>
    </source>
</evidence>
<feature type="site" description="Cleavage; by autolysis" evidence="16">
    <location>
        <begin position="464"/>
        <end position="465"/>
    </location>
</feature>
<keyword evidence="8" id="KW-0068">Autocatalytic cleavage</keyword>
<evidence type="ECO:0000256" key="11">
    <source>
        <dbReference type="ARBA" id="ARBA00030414"/>
    </source>
</evidence>
<dbReference type="PANTHER" id="PTHR10188">
    <property type="entry name" value="L-ASPARAGINASE"/>
    <property type="match status" value="1"/>
</dbReference>
<protein>
    <recommendedName>
        <fullName evidence="5">Isoaspartyl peptidase/L-asparaginase</fullName>
        <ecNumber evidence="3">3.4.19.5</ecNumber>
        <ecNumber evidence="4">3.5.1.1</ecNumber>
    </recommendedName>
    <alternativeName>
        <fullName evidence="9">Asparaginase-like protein 1</fullName>
    </alternativeName>
    <alternativeName>
        <fullName evidence="12">Beta-aspartyl-peptidase</fullName>
    </alternativeName>
    <alternativeName>
        <fullName evidence="10">Isoaspartyl dipeptidase</fullName>
    </alternativeName>
    <alternativeName>
        <fullName evidence="11">L-asparagine amidohydrolase</fullName>
    </alternativeName>
</protein>
<dbReference type="GO" id="GO:0008798">
    <property type="term" value="F:beta-aspartyl-peptidase activity"/>
    <property type="evidence" value="ECO:0007669"/>
    <property type="project" value="UniProtKB-EC"/>
</dbReference>
<dbReference type="EMBL" id="NHOQ01001229">
    <property type="protein sequence ID" value="PWA25771.1"/>
    <property type="molecule type" value="Genomic_DNA"/>
</dbReference>
<evidence type="ECO:0000256" key="15">
    <source>
        <dbReference type="PIRSR" id="PIRSR600246-2"/>
    </source>
</evidence>
<keyword evidence="19" id="KW-1185">Reference proteome</keyword>
<gene>
    <name evidence="18" type="ORF">CCH79_00001417</name>
</gene>
<dbReference type="CDD" id="cd04702">
    <property type="entry name" value="ASRGL1_like"/>
    <property type="match status" value="1"/>
</dbReference>
<comment type="catalytic activity">
    <reaction evidence="1">
        <text>Cleavage of a beta-linked Asp residue from the N-terminus of a polypeptide.</text>
        <dbReference type="EC" id="3.4.19.5"/>
    </reaction>
</comment>
<feature type="binding site" evidence="15">
    <location>
        <begin position="516"/>
        <end position="519"/>
    </location>
    <ligand>
        <name>substrate</name>
    </ligand>
</feature>
<evidence type="ECO:0000256" key="5">
    <source>
        <dbReference type="ARBA" id="ARBA00022280"/>
    </source>
</evidence>
<dbReference type="AlphaFoldDB" id="A0A315VRE8"/>
<evidence type="ECO:0000256" key="7">
    <source>
        <dbReference type="ARBA" id="ARBA00022801"/>
    </source>
</evidence>
<evidence type="ECO:0000256" key="6">
    <source>
        <dbReference type="ARBA" id="ARBA00022670"/>
    </source>
</evidence>
<sequence length="608" mass="65077">MVTNNNNCPKLFFAACIPLRLCLHVLRCGLAAHHMGTGTCSISHSLVVSHCARALLRLPHVTTLNRRGVLSPPLSLCLHPTSTTSSSYITLRLTGATGYWRGEICSVESTESFSPRNPAQKSTCRIRGNPIRKETCLLGRLIDPEQTEGADTGCKPRRLHQRWTSFTPMLDIITALESYSRNQLLHLEGTKNDHPGFDLPGANRLYICNPLPPTDNMQNGKYQLEQKLVGRPGSQPIPEGRQEVTPRQSQGSLRLLQGRWAVAMSLGVHEDLISSFCPMHGSSCAELQPIRACESGTAMLPVVVVHGGAGHIPKERSDLSISGVCSAARSAYALLQRGGSSMDAVVEAVLLLENNPSFNAGCGSVLNMKGEVEMDALVMDGKTLSSGAVSAVRNIANPIQLARLVMVKTSHACLTAEGANQFARSVGVPEVPQESLITEYSRMRWKKNLAPDANPVECQMGKMGTVGAVAVDTDGNVACATSTGGLLNKMEGRVGDTPCIGSGGYADNMSGAVSTTGHGEAIMKVTLARHILFHMEQGQSAEAASDLGLAHMKSRVGGLGGVVTVDPQGNWAARFSSRQMAWAAAQKDTLHYGLYTGEHFTQIIEDAH</sequence>
<comment type="similarity">
    <text evidence="2">Belongs to the Ntn-hydrolase family.</text>
</comment>
<dbReference type="GO" id="GO:0033345">
    <property type="term" value="P:L-asparagine catabolic process via L-aspartate"/>
    <property type="evidence" value="ECO:0007669"/>
    <property type="project" value="TreeGrafter"/>
</dbReference>
<dbReference type="GO" id="GO:0005737">
    <property type="term" value="C:cytoplasm"/>
    <property type="evidence" value="ECO:0007669"/>
    <property type="project" value="TreeGrafter"/>
</dbReference>
<feature type="binding site" evidence="15">
    <location>
        <begin position="493"/>
        <end position="496"/>
    </location>
    <ligand>
        <name>substrate</name>
    </ligand>
</feature>
<dbReference type="Pfam" id="PF01112">
    <property type="entry name" value="Asparaginase_2"/>
    <property type="match status" value="1"/>
</dbReference>
<organism evidence="18 19">
    <name type="scientific">Gambusia affinis</name>
    <name type="common">Western mosquitofish</name>
    <name type="synonym">Heterandria affinis</name>
    <dbReference type="NCBI Taxonomy" id="33528"/>
    <lineage>
        <taxon>Eukaryota</taxon>
        <taxon>Metazoa</taxon>
        <taxon>Chordata</taxon>
        <taxon>Craniata</taxon>
        <taxon>Vertebrata</taxon>
        <taxon>Euteleostomi</taxon>
        <taxon>Actinopterygii</taxon>
        <taxon>Neopterygii</taxon>
        <taxon>Teleostei</taxon>
        <taxon>Neoteleostei</taxon>
        <taxon>Acanthomorphata</taxon>
        <taxon>Ovalentaria</taxon>
        <taxon>Atherinomorphae</taxon>
        <taxon>Cyprinodontiformes</taxon>
        <taxon>Poeciliidae</taxon>
        <taxon>Poeciliinae</taxon>
        <taxon>Gambusia</taxon>
    </lineage>
</organism>
<evidence type="ECO:0000256" key="10">
    <source>
        <dbReference type="ARBA" id="ARBA00029780"/>
    </source>
</evidence>
<evidence type="ECO:0000256" key="14">
    <source>
        <dbReference type="PIRSR" id="PIRSR600246-1"/>
    </source>
</evidence>
<dbReference type="EC" id="3.5.1.1" evidence="4"/>
<evidence type="ECO:0000256" key="1">
    <source>
        <dbReference type="ARBA" id="ARBA00000306"/>
    </source>
</evidence>
<evidence type="ECO:0000256" key="4">
    <source>
        <dbReference type="ARBA" id="ARBA00012920"/>
    </source>
</evidence>
<keyword evidence="7" id="KW-0378">Hydrolase</keyword>
<dbReference type="GO" id="GO:0006508">
    <property type="term" value="P:proteolysis"/>
    <property type="evidence" value="ECO:0007669"/>
    <property type="project" value="UniProtKB-KW"/>
</dbReference>
<evidence type="ECO:0000256" key="3">
    <source>
        <dbReference type="ARBA" id="ARBA00012879"/>
    </source>
</evidence>
<dbReference type="InterPro" id="IPR033844">
    <property type="entry name" value="ASRGL1_meta"/>
</dbReference>
<evidence type="ECO:0000256" key="9">
    <source>
        <dbReference type="ARBA" id="ARBA00029701"/>
    </source>
</evidence>
<dbReference type="Gene3D" id="3.60.20.30">
    <property type="entry name" value="(Glycosyl)asparaginase"/>
    <property type="match status" value="1"/>
</dbReference>
<evidence type="ECO:0000256" key="13">
    <source>
        <dbReference type="ARBA" id="ARBA00049366"/>
    </source>
</evidence>
<feature type="active site" description="Nucleophile" evidence="14">
    <location>
        <position position="465"/>
    </location>
</feature>
<name>A0A315VRE8_GAMAF</name>
<dbReference type="FunFam" id="3.60.20.30:FF:000001">
    <property type="entry name" value="Isoaspartyl peptidase/L-asparaginase"/>
    <property type="match status" value="1"/>
</dbReference>
<dbReference type="SUPFAM" id="SSF56235">
    <property type="entry name" value="N-terminal nucleophile aminohydrolases (Ntn hydrolases)"/>
    <property type="match status" value="1"/>
</dbReference>
<evidence type="ECO:0000256" key="8">
    <source>
        <dbReference type="ARBA" id="ARBA00022813"/>
    </source>
</evidence>
<dbReference type="GO" id="GO:0004067">
    <property type="term" value="F:asparaginase activity"/>
    <property type="evidence" value="ECO:0007669"/>
    <property type="project" value="UniProtKB-EC"/>
</dbReference>
<evidence type="ECO:0000256" key="2">
    <source>
        <dbReference type="ARBA" id="ARBA00010872"/>
    </source>
</evidence>
<comment type="caution">
    <text evidence="18">The sequence shown here is derived from an EMBL/GenBank/DDBJ whole genome shotgun (WGS) entry which is preliminary data.</text>
</comment>
<dbReference type="EC" id="3.4.19.5" evidence="3"/>
<keyword evidence="17" id="KW-0732">Signal</keyword>
<dbReference type="InterPro" id="IPR000246">
    <property type="entry name" value="Peptidase_T2"/>
</dbReference>
<proteinExistence type="inferred from homology"/>
<dbReference type="STRING" id="33528.ENSGAFP00000005197"/>
<dbReference type="Proteomes" id="UP000250572">
    <property type="component" value="Unassembled WGS sequence"/>
</dbReference>
<accession>A0A315VRE8</accession>
<evidence type="ECO:0000256" key="16">
    <source>
        <dbReference type="PIRSR" id="PIRSR600246-3"/>
    </source>
</evidence>
<evidence type="ECO:0000313" key="19">
    <source>
        <dbReference type="Proteomes" id="UP000250572"/>
    </source>
</evidence>
<feature type="chain" id="PRO_5016296286" description="Isoaspartyl peptidase/L-asparaginase" evidence="17">
    <location>
        <begin position="32"/>
        <end position="608"/>
    </location>
</feature>
<keyword evidence="6" id="KW-0645">Protease</keyword>
<evidence type="ECO:0000256" key="17">
    <source>
        <dbReference type="SAM" id="SignalP"/>
    </source>
</evidence>
<dbReference type="InterPro" id="IPR029055">
    <property type="entry name" value="Ntn_hydrolases_N"/>
</dbReference>
<reference evidence="18 19" key="1">
    <citation type="journal article" date="2018" name="G3 (Bethesda)">
        <title>A High-Quality Reference Genome for the Invasive Mosquitofish Gambusia affinis Using a Chicago Library.</title>
        <authorList>
            <person name="Hoffberg S.L."/>
            <person name="Troendle N.J."/>
            <person name="Glenn T.C."/>
            <person name="Mahmud O."/>
            <person name="Louha S."/>
            <person name="Chalopin D."/>
            <person name="Bennetzen J.L."/>
            <person name="Mauricio R."/>
        </authorList>
    </citation>
    <scope>NUCLEOTIDE SEQUENCE [LARGE SCALE GENOMIC DNA]</scope>
    <source>
        <strain evidence="18">NE01/NJP1002.9</strain>
        <tissue evidence="18">Muscle</tissue>
    </source>
</reference>
<feature type="signal peptide" evidence="17">
    <location>
        <begin position="1"/>
        <end position="31"/>
    </location>
</feature>
<dbReference type="PANTHER" id="PTHR10188:SF41">
    <property type="entry name" value="ISOASPARTYL PEPTIDASE_L-ASPARAGINASE"/>
    <property type="match status" value="1"/>
</dbReference>